<keyword evidence="1" id="KW-0805">Transcription regulation</keyword>
<dbReference type="Proteomes" id="UP000322244">
    <property type="component" value="Unassembled WGS sequence"/>
</dbReference>
<dbReference type="PROSITE" id="PS50043">
    <property type="entry name" value="HTH_LUXR_2"/>
    <property type="match status" value="1"/>
</dbReference>
<dbReference type="SUPFAM" id="SSF52540">
    <property type="entry name" value="P-loop containing nucleoside triphosphate hydrolases"/>
    <property type="match status" value="1"/>
</dbReference>
<protein>
    <recommendedName>
        <fullName evidence="4">HTH luxR-type domain-containing protein</fullName>
    </recommendedName>
</protein>
<comment type="caution">
    <text evidence="5">The sequence shown here is derived from an EMBL/GenBank/DDBJ whole genome shotgun (WGS) entry which is preliminary data.</text>
</comment>
<dbReference type="InterPro" id="IPR027417">
    <property type="entry name" value="P-loop_NTPase"/>
</dbReference>
<accession>A0A5A7S3Q6</accession>
<dbReference type="Pfam" id="PF00196">
    <property type="entry name" value="GerE"/>
    <property type="match status" value="1"/>
</dbReference>
<keyword evidence="6" id="KW-1185">Reference proteome</keyword>
<evidence type="ECO:0000256" key="1">
    <source>
        <dbReference type="ARBA" id="ARBA00023015"/>
    </source>
</evidence>
<reference evidence="5 6" key="1">
    <citation type="submission" date="2019-07" db="EMBL/GenBank/DDBJ databases">
        <title>Rhodococcus cavernicolus sp. nov., isolated from a cave.</title>
        <authorList>
            <person name="Lee S.D."/>
        </authorList>
    </citation>
    <scope>NUCLEOTIDE SEQUENCE [LARGE SCALE GENOMIC DNA]</scope>
    <source>
        <strain evidence="5 6">C1-24</strain>
    </source>
</reference>
<keyword evidence="2" id="KW-0238">DNA-binding</keyword>
<dbReference type="PANTHER" id="PTHR44688:SF16">
    <property type="entry name" value="DNA-BINDING TRANSCRIPTIONAL ACTIVATOR DEVR_DOSR"/>
    <property type="match status" value="1"/>
</dbReference>
<dbReference type="Gene3D" id="1.10.10.10">
    <property type="entry name" value="Winged helix-like DNA-binding domain superfamily/Winged helix DNA-binding domain"/>
    <property type="match status" value="1"/>
</dbReference>
<dbReference type="InterPro" id="IPR036388">
    <property type="entry name" value="WH-like_DNA-bd_sf"/>
</dbReference>
<dbReference type="GO" id="GO:0006355">
    <property type="term" value="P:regulation of DNA-templated transcription"/>
    <property type="evidence" value="ECO:0007669"/>
    <property type="project" value="InterPro"/>
</dbReference>
<evidence type="ECO:0000313" key="6">
    <source>
        <dbReference type="Proteomes" id="UP000322244"/>
    </source>
</evidence>
<evidence type="ECO:0000256" key="2">
    <source>
        <dbReference type="ARBA" id="ARBA00023125"/>
    </source>
</evidence>
<evidence type="ECO:0000256" key="3">
    <source>
        <dbReference type="ARBA" id="ARBA00023163"/>
    </source>
</evidence>
<dbReference type="PRINTS" id="PR00038">
    <property type="entry name" value="HTHLUXR"/>
</dbReference>
<evidence type="ECO:0000259" key="4">
    <source>
        <dbReference type="PROSITE" id="PS50043"/>
    </source>
</evidence>
<dbReference type="SMART" id="SM00421">
    <property type="entry name" value="HTH_LUXR"/>
    <property type="match status" value="1"/>
</dbReference>
<dbReference type="Gene3D" id="3.40.50.300">
    <property type="entry name" value="P-loop containing nucleotide triphosphate hydrolases"/>
    <property type="match status" value="1"/>
</dbReference>
<evidence type="ECO:0000313" key="5">
    <source>
        <dbReference type="EMBL" id="KAA0020019.1"/>
    </source>
</evidence>
<dbReference type="RefSeq" id="WP_149432400.1">
    <property type="nucleotide sequence ID" value="NZ_VLNY01000014.1"/>
</dbReference>
<proteinExistence type="predicted"/>
<sequence>MRPGLHLHSALVGRDRELAQILAAPDSYGGIAIKGPPGVGRSRLLADAVERLADTGRTVYRVITTAPDDDTEPTADRAVSQVLDSIRPDTPVVLVIDDAQWLSRSTVEVIAHAAARSGLFILLSIGTGKRRTPVLDGLWKDRILDRLDLEPLPAAESVRLVSDWVAAPGENVDGAAVHRLLQLSAGNLVVLRELVDTAIGRNVLIRDGQLWRLSADVPLSPALIDIVWSHVDEVISLSDYAQSGDIRNVLDIVSLSESLLLTAATTLVDSRLLEELESTGLLTVTTRDGGEHVEFTTPLTGRVIGAAIGRLRRRRLAGLIAAALDKVASEGNSGPREHVLSTLLHVDSGGQVVAERVVEAARLSWRYYPPEVTEHLASAAIDAGGGFDAQLVMATAEGQLGRVDAAQSRLQALMTTADNDVRRVAAVAACTDNLVVMMADGAGAMALSRETELAVTDPALRSQLIARRGLAMHAIGDSAGALAVLEPLLDHLEGETLTAACFATAVGAAMIGHLGVAFAALERVDTLDDGGSETDPRRTVLDLTRCLVLGSAGAFPEALVLARERYDSAVERSSQLHQAWFGWAHGGLLLTCGRANEATRWLTEAHTLARDLGQGSMRQLVAADLIRALAISGRADDAERVLLGSDSAAAAMGELFGAAAARQVAVAWLAVARGDLDAAGRALLLAADTYLGSGHNMPALHAYVDLARLGSFRESVPAIERLAAVVDGGFAELQIDMARALAGDDPERSIAVAERSEAIGLNLQAAEMLSNAARLLEASGDKTASAATRRRASTLLRACDHPRTPLVHNATLGTLSERENEIATMAARGTSNRDIAAALVISPRTVETHLNKAFGKLGIGSRSELPGALDRLV</sequence>
<name>A0A5A7S3Q6_9NOCA</name>
<dbReference type="SUPFAM" id="SSF46894">
    <property type="entry name" value="C-terminal effector domain of the bipartite response regulators"/>
    <property type="match status" value="1"/>
</dbReference>
<organism evidence="5 6">
    <name type="scientific">Antrihabitans cavernicola</name>
    <dbReference type="NCBI Taxonomy" id="2495913"/>
    <lineage>
        <taxon>Bacteria</taxon>
        <taxon>Bacillati</taxon>
        <taxon>Actinomycetota</taxon>
        <taxon>Actinomycetes</taxon>
        <taxon>Mycobacteriales</taxon>
        <taxon>Nocardiaceae</taxon>
        <taxon>Antrihabitans</taxon>
    </lineage>
</organism>
<dbReference type="AlphaFoldDB" id="A0A5A7S3Q6"/>
<feature type="domain" description="HTH luxR-type" evidence="4">
    <location>
        <begin position="808"/>
        <end position="873"/>
    </location>
</feature>
<gene>
    <name evidence="5" type="ORF">FOY51_21895</name>
</gene>
<dbReference type="GO" id="GO:0003677">
    <property type="term" value="F:DNA binding"/>
    <property type="evidence" value="ECO:0007669"/>
    <property type="project" value="UniProtKB-KW"/>
</dbReference>
<dbReference type="InterPro" id="IPR000792">
    <property type="entry name" value="Tscrpt_reg_LuxR_C"/>
</dbReference>
<dbReference type="CDD" id="cd06170">
    <property type="entry name" value="LuxR_C_like"/>
    <property type="match status" value="1"/>
</dbReference>
<dbReference type="OrthoDB" id="134933at2"/>
<dbReference type="InterPro" id="IPR016032">
    <property type="entry name" value="Sig_transdc_resp-reg_C-effctor"/>
</dbReference>
<dbReference type="EMBL" id="VLNY01000014">
    <property type="protein sequence ID" value="KAA0020019.1"/>
    <property type="molecule type" value="Genomic_DNA"/>
</dbReference>
<dbReference type="PANTHER" id="PTHR44688">
    <property type="entry name" value="DNA-BINDING TRANSCRIPTIONAL ACTIVATOR DEVR_DOSR"/>
    <property type="match status" value="1"/>
</dbReference>
<keyword evidence="3" id="KW-0804">Transcription</keyword>